<protein>
    <submittedName>
        <fullName evidence="1">Uncharacterized protein</fullName>
    </submittedName>
</protein>
<proteinExistence type="predicted"/>
<dbReference type="AlphaFoldDB" id="A0A8D8U1Y2"/>
<evidence type="ECO:0000313" key="1">
    <source>
        <dbReference type="EMBL" id="CAG6699055.1"/>
    </source>
</evidence>
<name>A0A8D8U1Y2_9HEMI</name>
<sequence>MYYVSIYHKINNLRAVQFSKCLCLGQVHILVGQYSLASVYVLVLIKRCIAMITEDLRRTSQPTDMKRLLVLIKRCISMIDRSLRTRRRLELVRKTGMILPLCTTRMK</sequence>
<reference evidence="1" key="1">
    <citation type="submission" date="2021-05" db="EMBL/GenBank/DDBJ databases">
        <authorList>
            <person name="Alioto T."/>
            <person name="Alioto T."/>
            <person name="Gomez Garrido J."/>
        </authorList>
    </citation>
    <scope>NUCLEOTIDE SEQUENCE</scope>
</reference>
<dbReference type="EMBL" id="HBUF01338871">
    <property type="protein sequence ID" value="CAG6699055.1"/>
    <property type="molecule type" value="Transcribed_RNA"/>
</dbReference>
<accession>A0A8D8U1Y2</accession>
<organism evidence="1">
    <name type="scientific">Cacopsylla melanoneura</name>
    <dbReference type="NCBI Taxonomy" id="428564"/>
    <lineage>
        <taxon>Eukaryota</taxon>
        <taxon>Metazoa</taxon>
        <taxon>Ecdysozoa</taxon>
        <taxon>Arthropoda</taxon>
        <taxon>Hexapoda</taxon>
        <taxon>Insecta</taxon>
        <taxon>Pterygota</taxon>
        <taxon>Neoptera</taxon>
        <taxon>Paraneoptera</taxon>
        <taxon>Hemiptera</taxon>
        <taxon>Sternorrhyncha</taxon>
        <taxon>Psylloidea</taxon>
        <taxon>Psyllidae</taxon>
        <taxon>Psyllinae</taxon>
        <taxon>Cacopsylla</taxon>
    </lineage>
</organism>